<dbReference type="Pfam" id="PF04168">
    <property type="entry name" value="Alpha-E"/>
    <property type="match status" value="1"/>
</dbReference>
<dbReference type="RefSeq" id="WP_121622321.1">
    <property type="nucleotide sequence ID" value="NZ_JACIIW010000006.1"/>
</dbReference>
<name>A0A3L7ALU5_9HYPH</name>
<dbReference type="PANTHER" id="PTHR34595:SF7">
    <property type="entry name" value="SLL1039 PROTEIN"/>
    <property type="match status" value="1"/>
</dbReference>
<dbReference type="EMBL" id="RCTF01000003">
    <property type="protein sequence ID" value="RLP80528.1"/>
    <property type="molecule type" value="Genomic_DNA"/>
</dbReference>
<organism evidence="2 3">
    <name type="scientific">Xanthobacter tagetidis</name>
    <dbReference type="NCBI Taxonomy" id="60216"/>
    <lineage>
        <taxon>Bacteria</taxon>
        <taxon>Pseudomonadati</taxon>
        <taxon>Pseudomonadota</taxon>
        <taxon>Alphaproteobacteria</taxon>
        <taxon>Hyphomicrobiales</taxon>
        <taxon>Xanthobacteraceae</taxon>
        <taxon>Xanthobacter</taxon>
    </lineage>
</organism>
<dbReference type="Proteomes" id="UP000269692">
    <property type="component" value="Unassembled WGS sequence"/>
</dbReference>
<dbReference type="OrthoDB" id="9803532at2"/>
<evidence type="ECO:0000313" key="2">
    <source>
        <dbReference type="EMBL" id="RLP80528.1"/>
    </source>
</evidence>
<accession>A0A3L7ALU5</accession>
<dbReference type="PANTHER" id="PTHR34595">
    <property type="entry name" value="BLR5612 PROTEIN"/>
    <property type="match status" value="1"/>
</dbReference>
<dbReference type="AlphaFoldDB" id="A0A3L7ALU5"/>
<gene>
    <name evidence="2" type="ORF">D9R14_05625</name>
</gene>
<dbReference type="InterPro" id="IPR051680">
    <property type="entry name" value="ATP-dep_Glu-Cys_Ligase-2"/>
</dbReference>
<reference evidence="2 3" key="1">
    <citation type="submission" date="2018-10" db="EMBL/GenBank/DDBJ databases">
        <title>Xanthobacter tagetidis genome sequencing and assembly.</title>
        <authorList>
            <person name="Maclea K.S."/>
            <person name="Goen A.E."/>
            <person name="Fatima S.A."/>
        </authorList>
    </citation>
    <scope>NUCLEOTIDE SEQUENCE [LARGE SCALE GENOMIC DNA]</scope>
    <source>
        <strain evidence="2 3">ATCC 700314</strain>
    </source>
</reference>
<feature type="domain" description="DUF403" evidence="1">
    <location>
        <begin position="1"/>
        <end position="315"/>
    </location>
</feature>
<sequence length="316" mass="36072">MLSRTADNLYWLTRYVERADCLARILDVSQRLAYTPVTYGGSTNEWGSAVLTAGCAEQFIERYGPLETATEEHVVSFLAFEPENPTSIRNCFEVARTNARSVRTALTSEMWDVINSAWIELRNFPNRALTRDELARFLAFVKETSLRFDGATFRTMLRNDGYWFARSGAQLERADNTARILDVKYHVLLPEKEHIGGPLDYFQWASILRSVSALTAFHWVYRDSVKPWLVADLLILNRQMPRSLAACYDSLARNLDDIASAYGRQGPSQRLARSMLARLSNRSIEDIFQAGLHEFISEFISDNNKLGAEITEQYLT</sequence>
<dbReference type="InterPro" id="IPR007296">
    <property type="entry name" value="DUF403"/>
</dbReference>
<proteinExistence type="predicted"/>
<protein>
    <submittedName>
        <fullName evidence="2">Alpha-E domain-containing protein</fullName>
    </submittedName>
</protein>
<keyword evidence="3" id="KW-1185">Reference proteome</keyword>
<evidence type="ECO:0000259" key="1">
    <source>
        <dbReference type="Pfam" id="PF04168"/>
    </source>
</evidence>
<comment type="caution">
    <text evidence="2">The sequence shown here is derived from an EMBL/GenBank/DDBJ whole genome shotgun (WGS) entry which is preliminary data.</text>
</comment>
<evidence type="ECO:0000313" key="3">
    <source>
        <dbReference type="Proteomes" id="UP000269692"/>
    </source>
</evidence>